<protein>
    <recommendedName>
        <fullName evidence="1">Surface-adhesin protein E-like domain-containing protein</fullName>
    </recommendedName>
</protein>
<dbReference type="InterPro" id="IPR031939">
    <property type="entry name" value="Adhesin_E-like"/>
</dbReference>
<dbReference type="EMBL" id="JABURY010000006">
    <property type="protein sequence ID" value="MBC9130065.1"/>
    <property type="molecule type" value="Genomic_DNA"/>
</dbReference>
<reference evidence="2 3" key="1">
    <citation type="submission" date="2020-06" db="EMBL/GenBank/DDBJ databases">
        <title>Frischella cerana isolated from Apis cerana gut homogenate.</title>
        <authorList>
            <person name="Wolter L.A."/>
            <person name="Suenami S."/>
            <person name="Miyazaki R."/>
        </authorList>
    </citation>
    <scope>NUCLEOTIDE SEQUENCE [LARGE SCALE GENOMIC DNA]</scope>
    <source>
        <strain evidence="2 3">Ac13</strain>
    </source>
</reference>
<evidence type="ECO:0000313" key="3">
    <source>
        <dbReference type="Proteomes" id="UP000651208"/>
    </source>
</evidence>
<evidence type="ECO:0000259" key="1">
    <source>
        <dbReference type="Pfam" id="PF16747"/>
    </source>
</evidence>
<evidence type="ECO:0000313" key="2">
    <source>
        <dbReference type="EMBL" id="MBC9130065.1"/>
    </source>
</evidence>
<organism evidence="2 3">
    <name type="scientific">Frischella japonica</name>
    <dbReference type="NCBI Taxonomy" id="2741544"/>
    <lineage>
        <taxon>Bacteria</taxon>
        <taxon>Pseudomonadati</taxon>
        <taxon>Pseudomonadota</taxon>
        <taxon>Gammaproteobacteria</taxon>
        <taxon>Orbales</taxon>
        <taxon>Orbaceae</taxon>
        <taxon>Frischella</taxon>
    </lineage>
</organism>
<name>A0ABR7QVB6_9GAMM</name>
<dbReference type="Proteomes" id="UP000651208">
    <property type="component" value="Unassembled WGS sequence"/>
</dbReference>
<dbReference type="Pfam" id="PF16747">
    <property type="entry name" value="Adhesin_E"/>
    <property type="match status" value="1"/>
</dbReference>
<keyword evidence="3" id="KW-1185">Reference proteome</keyword>
<accession>A0ABR7QVB6</accession>
<proteinExistence type="predicted"/>
<dbReference type="InterPro" id="IPR043088">
    <property type="entry name" value="Adhesin_E"/>
</dbReference>
<dbReference type="Gene3D" id="2.40.128.710">
    <property type="entry name" value="Surface-adhesin protein E"/>
    <property type="match status" value="1"/>
</dbReference>
<gene>
    <name evidence="2" type="ORF">FcAc13_01950</name>
</gene>
<sequence>MLLICSFTSYAQLNIAPPYSLDQLIFVGKNDTTDIYIVKNSQSPYSNEKNLRQVIMLFNELVPIYVEEDKIFINSQANLYIVNCQEPKYLLQESYIYDNNFGNGNLIYTAQTDEWQTLEEDSLLSSTKELICDKALPAQNHK</sequence>
<feature type="domain" description="Surface-adhesin protein E-like" evidence="1">
    <location>
        <begin position="27"/>
        <end position="132"/>
    </location>
</feature>
<comment type="caution">
    <text evidence="2">The sequence shown here is derived from an EMBL/GenBank/DDBJ whole genome shotgun (WGS) entry which is preliminary data.</text>
</comment>